<evidence type="ECO:0000256" key="5">
    <source>
        <dbReference type="ARBA" id="ARBA00023157"/>
    </source>
</evidence>
<dbReference type="Gene3D" id="2.40.10.10">
    <property type="entry name" value="Trypsin-like serine proteases"/>
    <property type="match status" value="3"/>
</dbReference>
<dbReference type="Pfam" id="PF00089">
    <property type="entry name" value="Trypsin"/>
    <property type="match status" value="1"/>
</dbReference>
<dbReference type="InterPro" id="IPR001254">
    <property type="entry name" value="Trypsin_dom"/>
</dbReference>
<dbReference type="GO" id="GO:0006508">
    <property type="term" value="P:proteolysis"/>
    <property type="evidence" value="ECO:0007669"/>
    <property type="project" value="UniProtKB-KW"/>
</dbReference>
<reference evidence="8" key="2">
    <citation type="submission" date="2025-09" db="UniProtKB">
        <authorList>
            <consortium name="Ensembl"/>
        </authorList>
    </citation>
    <scope>IDENTIFICATION</scope>
</reference>
<reference evidence="8" key="1">
    <citation type="submission" date="2025-08" db="UniProtKB">
        <authorList>
            <consortium name="Ensembl"/>
        </authorList>
    </citation>
    <scope>IDENTIFICATION</scope>
</reference>
<dbReference type="SMART" id="SM00020">
    <property type="entry name" value="Tryp_SPc"/>
    <property type="match status" value="1"/>
</dbReference>
<keyword evidence="6" id="KW-0812">Transmembrane</keyword>
<evidence type="ECO:0000256" key="4">
    <source>
        <dbReference type="ARBA" id="ARBA00022825"/>
    </source>
</evidence>
<evidence type="ECO:0000259" key="7">
    <source>
        <dbReference type="PROSITE" id="PS50240"/>
    </source>
</evidence>
<feature type="transmembrane region" description="Helical" evidence="6">
    <location>
        <begin position="334"/>
        <end position="354"/>
    </location>
</feature>
<dbReference type="InterPro" id="IPR009003">
    <property type="entry name" value="Peptidase_S1_PA"/>
</dbReference>
<feature type="domain" description="Peptidase S1" evidence="7">
    <location>
        <begin position="88"/>
        <end position="312"/>
    </location>
</feature>
<dbReference type="InterPro" id="IPR043504">
    <property type="entry name" value="Peptidase_S1_PA_chymotrypsin"/>
</dbReference>
<organism evidence="8 9">
    <name type="scientific">Mola mola</name>
    <name type="common">Ocean sunfish</name>
    <name type="synonym">Tetraodon mola</name>
    <dbReference type="NCBI Taxonomy" id="94237"/>
    <lineage>
        <taxon>Eukaryota</taxon>
        <taxon>Metazoa</taxon>
        <taxon>Chordata</taxon>
        <taxon>Craniata</taxon>
        <taxon>Vertebrata</taxon>
        <taxon>Euteleostomi</taxon>
        <taxon>Actinopterygii</taxon>
        <taxon>Neopterygii</taxon>
        <taxon>Teleostei</taxon>
        <taxon>Neoteleostei</taxon>
        <taxon>Acanthomorphata</taxon>
        <taxon>Eupercaria</taxon>
        <taxon>Tetraodontiformes</taxon>
        <taxon>Molidae</taxon>
        <taxon>Mola</taxon>
    </lineage>
</organism>
<keyword evidence="5" id="KW-1015">Disulfide bond</keyword>
<keyword evidence="6" id="KW-0472">Membrane</keyword>
<dbReference type="PROSITE" id="PS50240">
    <property type="entry name" value="TRYPSIN_DOM"/>
    <property type="match status" value="1"/>
</dbReference>
<dbReference type="InterPro" id="IPR001314">
    <property type="entry name" value="Peptidase_S1A"/>
</dbReference>
<dbReference type="PANTHER" id="PTHR24252:SF7">
    <property type="entry name" value="HYALIN"/>
    <property type="match status" value="1"/>
</dbReference>
<dbReference type="PRINTS" id="PR00722">
    <property type="entry name" value="CHYMOTRYPSIN"/>
</dbReference>
<sequence>MESCVVLDFLTRPPFPSFASSSSTTLFCPRSVFTNLFNVPFQVSSWPRPAWAKRNPHTESPSTQAATVTCNSVCSAPECGIAPFSTRIVGGQDAAVGAWPWQASLHKDRHHICGGSLINNEYVLSANLPNKHLAVLKEIKEEHKMLGKLRVSRIINHPNYNPATQDNDIALLQLASTVQFTNYIKPVCLAAEGSVYSAGTNSYITGWGTVGSGVPLPLPQTLQEVSVPIVSNRVCNRAYLGSITNNMLCAGLNEGGKDSCQGDSGGPLVTENDTRWIQGGIVSFGEGCALAKFPGVYTRVSNYQTWINQQISTNQPGFSVFMGGDSNTANTHLVSLWVTLLLSFVQLLFSLYVLS</sequence>
<keyword evidence="3" id="KW-0378">Hydrolase</keyword>
<dbReference type="InterPro" id="IPR033116">
    <property type="entry name" value="TRYPSIN_SER"/>
</dbReference>
<dbReference type="PANTHER" id="PTHR24252">
    <property type="entry name" value="ACROSIN-RELATED"/>
    <property type="match status" value="1"/>
</dbReference>
<proteinExistence type="predicted"/>
<dbReference type="Ensembl" id="ENSMMOT00000026683.1">
    <property type="protein sequence ID" value="ENSMMOP00000026240.1"/>
    <property type="gene ID" value="ENSMMOG00000017938.1"/>
</dbReference>
<keyword evidence="1" id="KW-0645">Protease</keyword>
<dbReference type="Proteomes" id="UP000261620">
    <property type="component" value="Unplaced"/>
</dbReference>
<dbReference type="GO" id="GO:0004252">
    <property type="term" value="F:serine-type endopeptidase activity"/>
    <property type="evidence" value="ECO:0007669"/>
    <property type="project" value="InterPro"/>
</dbReference>
<dbReference type="STRING" id="94237.ENSMMOP00000026240"/>
<name>A0A3Q3XCX0_MOLML</name>
<dbReference type="AlphaFoldDB" id="A0A3Q3XCX0"/>
<keyword evidence="4" id="KW-0720">Serine protease</keyword>
<dbReference type="FunFam" id="2.40.10.10:FF:000024">
    <property type="entry name" value="Serine protease 53"/>
    <property type="match status" value="1"/>
</dbReference>
<keyword evidence="6" id="KW-1133">Transmembrane helix</keyword>
<evidence type="ECO:0000256" key="1">
    <source>
        <dbReference type="ARBA" id="ARBA00022670"/>
    </source>
</evidence>
<evidence type="ECO:0000313" key="9">
    <source>
        <dbReference type="Proteomes" id="UP000261620"/>
    </source>
</evidence>
<accession>A0A3Q3XCX0</accession>
<dbReference type="PROSITE" id="PS00135">
    <property type="entry name" value="TRYPSIN_SER"/>
    <property type="match status" value="1"/>
</dbReference>
<evidence type="ECO:0000256" key="6">
    <source>
        <dbReference type="SAM" id="Phobius"/>
    </source>
</evidence>
<protein>
    <recommendedName>
        <fullName evidence="7">Peptidase S1 domain-containing protein</fullName>
    </recommendedName>
</protein>
<evidence type="ECO:0000256" key="2">
    <source>
        <dbReference type="ARBA" id="ARBA00022729"/>
    </source>
</evidence>
<keyword evidence="9" id="KW-1185">Reference proteome</keyword>
<dbReference type="SUPFAM" id="SSF50494">
    <property type="entry name" value="Trypsin-like serine proteases"/>
    <property type="match status" value="1"/>
</dbReference>
<evidence type="ECO:0000313" key="8">
    <source>
        <dbReference type="Ensembl" id="ENSMMOP00000026240.1"/>
    </source>
</evidence>
<keyword evidence="2" id="KW-0732">Signal</keyword>
<evidence type="ECO:0000256" key="3">
    <source>
        <dbReference type="ARBA" id="ARBA00022801"/>
    </source>
</evidence>
<dbReference type="CDD" id="cd00190">
    <property type="entry name" value="Tryp_SPc"/>
    <property type="match status" value="1"/>
</dbReference>